<dbReference type="CDD" id="cd01560">
    <property type="entry name" value="Thr-synth_2"/>
    <property type="match status" value="1"/>
</dbReference>
<dbReference type="Pfam" id="PF14821">
    <property type="entry name" value="Thr_synth_N"/>
    <property type="match status" value="1"/>
</dbReference>
<keyword evidence="16" id="KW-1185">Reference proteome</keyword>
<evidence type="ECO:0000256" key="6">
    <source>
        <dbReference type="ARBA" id="ARBA00022605"/>
    </source>
</evidence>
<feature type="domain" description="Tryptophan synthase beta chain-like PALP" evidence="13">
    <location>
        <begin position="88"/>
        <end position="372"/>
    </location>
</feature>
<gene>
    <name evidence="15" type="ORF">SAMN06265379_101416</name>
</gene>
<evidence type="ECO:0000259" key="14">
    <source>
        <dbReference type="Pfam" id="PF14821"/>
    </source>
</evidence>
<keyword evidence="7" id="KW-0791">Threonine biosynthesis</keyword>
<dbReference type="Proteomes" id="UP000319040">
    <property type="component" value="Unassembled WGS sequence"/>
</dbReference>
<organism evidence="15 16">
    <name type="scientific">Saccharicrinis carchari</name>
    <dbReference type="NCBI Taxonomy" id="1168039"/>
    <lineage>
        <taxon>Bacteria</taxon>
        <taxon>Pseudomonadati</taxon>
        <taxon>Bacteroidota</taxon>
        <taxon>Bacteroidia</taxon>
        <taxon>Marinilabiliales</taxon>
        <taxon>Marinilabiliaceae</taxon>
        <taxon>Saccharicrinis</taxon>
    </lineage>
</organism>
<feature type="modified residue" description="N6-(pyridoxal phosphate)lysine" evidence="12">
    <location>
        <position position="107"/>
    </location>
</feature>
<evidence type="ECO:0000256" key="7">
    <source>
        <dbReference type="ARBA" id="ARBA00022697"/>
    </source>
</evidence>
<keyword evidence="6" id="KW-0028">Amino-acid biosynthesis</keyword>
<evidence type="ECO:0000256" key="5">
    <source>
        <dbReference type="ARBA" id="ARBA00018679"/>
    </source>
</evidence>
<dbReference type="OrthoDB" id="9763107at2"/>
<dbReference type="InterPro" id="IPR029144">
    <property type="entry name" value="Thr_synth_N"/>
</dbReference>
<proteinExistence type="inferred from homology"/>
<dbReference type="PANTHER" id="PTHR42690:SF1">
    <property type="entry name" value="THREONINE SYNTHASE-LIKE 2"/>
    <property type="match status" value="1"/>
</dbReference>
<dbReference type="GO" id="GO:0004795">
    <property type="term" value="F:threonine synthase activity"/>
    <property type="evidence" value="ECO:0007669"/>
    <property type="project" value="UniProtKB-UniRule"/>
</dbReference>
<evidence type="ECO:0000256" key="1">
    <source>
        <dbReference type="ARBA" id="ARBA00001933"/>
    </source>
</evidence>
<dbReference type="FunFam" id="3.40.50.1100:FF:000022">
    <property type="entry name" value="Threonine synthase"/>
    <property type="match status" value="1"/>
</dbReference>
<name>A0A521AUM5_SACCC</name>
<dbReference type="SUPFAM" id="SSF53686">
    <property type="entry name" value="Tryptophan synthase beta subunit-like PLP-dependent enzymes"/>
    <property type="match status" value="1"/>
</dbReference>
<dbReference type="EC" id="4.2.3.1" evidence="4 11"/>
<reference evidence="15 16" key="1">
    <citation type="submission" date="2017-05" db="EMBL/GenBank/DDBJ databases">
        <authorList>
            <person name="Varghese N."/>
            <person name="Submissions S."/>
        </authorList>
    </citation>
    <scope>NUCLEOTIDE SEQUENCE [LARGE SCALE GENOMIC DNA]</scope>
    <source>
        <strain evidence="15 16">DSM 27040</strain>
    </source>
</reference>
<evidence type="ECO:0000256" key="10">
    <source>
        <dbReference type="ARBA" id="ARBA00049144"/>
    </source>
</evidence>
<keyword evidence="9" id="KW-0456">Lyase</keyword>
<comment type="cofactor">
    <cofactor evidence="1 12">
        <name>pyridoxal 5'-phosphate</name>
        <dbReference type="ChEBI" id="CHEBI:597326"/>
    </cofactor>
</comment>
<dbReference type="PROSITE" id="PS00165">
    <property type="entry name" value="DEHYDRATASE_SER_THR"/>
    <property type="match status" value="1"/>
</dbReference>
<dbReference type="Gene3D" id="3.40.50.1100">
    <property type="match status" value="2"/>
</dbReference>
<evidence type="ECO:0000259" key="13">
    <source>
        <dbReference type="Pfam" id="PF00291"/>
    </source>
</evidence>
<sequence length="431" mass="47381">MQYYSTNTPDIKVSLKEAVLRGLAPDKGLYMPVTIPKLDDDFFATIANRSLPEIAFEVLKPFFCPDIPEEIFKNIVEESLNFDIPVEQVSKDIYALELFHGPTLAFKDVGARFMARILSYFSKGQDEDITVLVATSGDTGSAVANGFYKVPGINVVVLYPKGMVSQVQEKQFTTLGHNITSVEVEGTFDDCQRMVKEAFMDDELKDTMVLTSANSINLARLLPQSVYYHHAYAQLRRAGVNEDIVFCVPSGNFGNITAGLVAQAMGLPVAKFVAATNINDIVPEYLRTGLYMPAPSKSTVANAMDVGDPSNFVRILDLFGSDHQVIKAKIEGIAFTDDQIRAGVKRIDQIHSYVLDPHGATGYLALEKKLQDGQKGVFLETAHPAKFPEVIEPVLGRKVKVPPRLQAFMNGTPKNTGINATLDALKLLLLK</sequence>
<dbReference type="InterPro" id="IPR036052">
    <property type="entry name" value="TrpB-like_PALP_sf"/>
</dbReference>
<dbReference type="RefSeq" id="WP_142531795.1">
    <property type="nucleotide sequence ID" value="NZ_FXTB01000001.1"/>
</dbReference>
<dbReference type="InterPro" id="IPR000634">
    <property type="entry name" value="Ser/Thr_deHydtase_PyrdxlP-BS"/>
</dbReference>
<dbReference type="NCBIfam" id="TIGR00260">
    <property type="entry name" value="thrC"/>
    <property type="match status" value="1"/>
</dbReference>
<evidence type="ECO:0000256" key="9">
    <source>
        <dbReference type="ARBA" id="ARBA00023239"/>
    </source>
</evidence>
<protein>
    <recommendedName>
        <fullName evidence="5 11">Threonine synthase</fullName>
        <ecNumber evidence="4 11">4.2.3.1</ecNumber>
    </recommendedName>
</protein>
<comment type="catalytic activity">
    <reaction evidence="10">
        <text>O-phospho-L-homoserine + H2O = L-threonine + phosphate</text>
        <dbReference type="Rhea" id="RHEA:10840"/>
        <dbReference type="ChEBI" id="CHEBI:15377"/>
        <dbReference type="ChEBI" id="CHEBI:43474"/>
        <dbReference type="ChEBI" id="CHEBI:57590"/>
        <dbReference type="ChEBI" id="CHEBI:57926"/>
        <dbReference type="EC" id="4.2.3.1"/>
    </reaction>
</comment>
<dbReference type="InterPro" id="IPR001926">
    <property type="entry name" value="TrpB-like_PALP"/>
</dbReference>
<accession>A0A521AUM5</accession>
<evidence type="ECO:0000313" key="16">
    <source>
        <dbReference type="Proteomes" id="UP000319040"/>
    </source>
</evidence>
<dbReference type="PANTHER" id="PTHR42690">
    <property type="entry name" value="THREONINE SYNTHASE FAMILY MEMBER"/>
    <property type="match status" value="1"/>
</dbReference>
<dbReference type="UniPathway" id="UPA00050">
    <property type="reaction ID" value="UER00065"/>
</dbReference>
<evidence type="ECO:0000256" key="8">
    <source>
        <dbReference type="ARBA" id="ARBA00022898"/>
    </source>
</evidence>
<evidence type="ECO:0000256" key="3">
    <source>
        <dbReference type="ARBA" id="ARBA00005517"/>
    </source>
</evidence>
<evidence type="ECO:0000256" key="12">
    <source>
        <dbReference type="PIRSR" id="PIRSR604450-51"/>
    </source>
</evidence>
<feature type="domain" description="Threonine synthase N-terminal" evidence="14">
    <location>
        <begin position="2"/>
        <end position="79"/>
    </location>
</feature>
<dbReference type="AlphaFoldDB" id="A0A521AUM5"/>
<dbReference type="EMBL" id="FXTB01000001">
    <property type="protein sequence ID" value="SMO38548.1"/>
    <property type="molecule type" value="Genomic_DNA"/>
</dbReference>
<evidence type="ECO:0000313" key="15">
    <source>
        <dbReference type="EMBL" id="SMO38548.1"/>
    </source>
</evidence>
<keyword evidence="8 12" id="KW-0663">Pyridoxal phosphate</keyword>
<evidence type="ECO:0000256" key="4">
    <source>
        <dbReference type="ARBA" id="ARBA00013028"/>
    </source>
</evidence>
<comment type="pathway">
    <text evidence="2">Amino-acid biosynthesis; L-threonine biosynthesis; L-threonine from L-aspartate: step 5/5.</text>
</comment>
<dbReference type="InterPro" id="IPR051166">
    <property type="entry name" value="Threonine_Synthase"/>
</dbReference>
<dbReference type="InterPro" id="IPR004450">
    <property type="entry name" value="Thr_synthase-like"/>
</dbReference>
<dbReference type="InterPro" id="IPR037158">
    <property type="entry name" value="Thr_synth_N_sf"/>
</dbReference>
<dbReference type="Gene3D" id="3.90.1380.10">
    <property type="entry name" value="Threonine synthase, N-terminal domain"/>
    <property type="match status" value="1"/>
</dbReference>
<comment type="similarity">
    <text evidence="3">Belongs to the threonine synthase family.</text>
</comment>
<evidence type="ECO:0000256" key="11">
    <source>
        <dbReference type="NCBIfam" id="TIGR00260"/>
    </source>
</evidence>
<dbReference type="GO" id="GO:0030170">
    <property type="term" value="F:pyridoxal phosphate binding"/>
    <property type="evidence" value="ECO:0007669"/>
    <property type="project" value="InterPro"/>
</dbReference>
<dbReference type="Pfam" id="PF00291">
    <property type="entry name" value="PALP"/>
    <property type="match status" value="1"/>
</dbReference>
<dbReference type="GO" id="GO:0009088">
    <property type="term" value="P:threonine biosynthetic process"/>
    <property type="evidence" value="ECO:0007669"/>
    <property type="project" value="UniProtKB-UniRule"/>
</dbReference>
<evidence type="ECO:0000256" key="2">
    <source>
        <dbReference type="ARBA" id="ARBA00004979"/>
    </source>
</evidence>